<dbReference type="OrthoDB" id="892893at2"/>
<keyword evidence="9" id="KW-1185">Reference proteome</keyword>
<evidence type="ECO:0000256" key="3">
    <source>
        <dbReference type="ARBA" id="ARBA00023125"/>
    </source>
</evidence>
<accession>A0A238YX46</accession>
<keyword evidence="2" id="KW-0229">DNA integration</keyword>
<dbReference type="GO" id="GO:0003677">
    <property type="term" value="F:DNA binding"/>
    <property type="evidence" value="ECO:0007669"/>
    <property type="project" value="UniProtKB-UniRule"/>
</dbReference>
<evidence type="ECO:0000256" key="5">
    <source>
        <dbReference type="PROSITE-ProRule" id="PRU01248"/>
    </source>
</evidence>
<dbReference type="InterPro" id="IPR011010">
    <property type="entry name" value="DNA_brk_join_enz"/>
</dbReference>
<evidence type="ECO:0000313" key="9">
    <source>
        <dbReference type="Proteomes" id="UP000198412"/>
    </source>
</evidence>
<evidence type="ECO:0000256" key="4">
    <source>
        <dbReference type="ARBA" id="ARBA00023172"/>
    </source>
</evidence>
<comment type="similarity">
    <text evidence="1">Belongs to the 'phage' integrase family.</text>
</comment>
<dbReference type="InterPro" id="IPR010998">
    <property type="entry name" value="Integrase_recombinase_N"/>
</dbReference>
<feature type="domain" description="Core-binding (CB)" evidence="7">
    <location>
        <begin position="110"/>
        <end position="196"/>
    </location>
</feature>
<dbReference type="Pfam" id="PF17293">
    <property type="entry name" value="Arm-DNA-bind_5"/>
    <property type="match status" value="1"/>
</dbReference>
<dbReference type="InterPro" id="IPR013762">
    <property type="entry name" value="Integrase-like_cat_sf"/>
</dbReference>
<organism evidence="8 9">
    <name type="scientific">Lutibacter flavus</name>
    <dbReference type="NCBI Taxonomy" id="691689"/>
    <lineage>
        <taxon>Bacteria</taxon>
        <taxon>Pseudomonadati</taxon>
        <taxon>Bacteroidota</taxon>
        <taxon>Flavobacteriia</taxon>
        <taxon>Flavobacteriales</taxon>
        <taxon>Flavobacteriaceae</taxon>
        <taxon>Lutibacter</taxon>
    </lineage>
</organism>
<dbReference type="Pfam" id="PF00589">
    <property type="entry name" value="Phage_integrase"/>
    <property type="match status" value="1"/>
</dbReference>
<sequence>MAKVKFILKEPTSKSDTLIYLIYNYQYKRFKYSTGEKISPKFWNENNQRVKESKKFPEYPEFNSRLDTLENGINNAFRRLLNDGIQPNNELLKKELEFELDDKVLKQRKKTLIEFIDIFIEDNKSIKQPSTITVYNTTLKHLKNYAEKKNKNIDFSSINLNFYSDFTKYLTQDLNMSTNTIGKYIKTIKTFLNEATERGLNTNLEFRKSKFKTISEETDTVYLAAEELKIIEEKDFSFNISLEKTRDLFLLGCYTGLRFSDFTQIKQENIIESKSIIQIRTQKTKEKVSIPIHPIVKRILIKYDNAIPNSFTNQVMNKYLKDIAELCEIDTPTELTTTKSGITQKSTVPKFKLITTHTARRSFATNCYLADIPSISIMKITGHKTEKSFLKYIKVTQEQNADKLLNHAFFK</sequence>
<dbReference type="GO" id="GO:0015074">
    <property type="term" value="P:DNA integration"/>
    <property type="evidence" value="ECO:0007669"/>
    <property type="project" value="UniProtKB-KW"/>
</dbReference>
<keyword evidence="3 5" id="KW-0238">DNA-binding</keyword>
<evidence type="ECO:0000256" key="1">
    <source>
        <dbReference type="ARBA" id="ARBA00008857"/>
    </source>
</evidence>
<dbReference type="SUPFAM" id="SSF56349">
    <property type="entry name" value="DNA breaking-rejoining enzymes"/>
    <property type="match status" value="1"/>
</dbReference>
<evidence type="ECO:0000259" key="6">
    <source>
        <dbReference type="PROSITE" id="PS51898"/>
    </source>
</evidence>
<dbReference type="AlphaFoldDB" id="A0A238YX46"/>
<evidence type="ECO:0000259" key="7">
    <source>
        <dbReference type="PROSITE" id="PS51900"/>
    </source>
</evidence>
<proteinExistence type="inferred from homology"/>
<gene>
    <name evidence="8" type="ORF">SAMN04488111_2890</name>
</gene>
<dbReference type="InterPro" id="IPR002104">
    <property type="entry name" value="Integrase_catalytic"/>
</dbReference>
<dbReference type="Gene3D" id="1.10.150.130">
    <property type="match status" value="1"/>
</dbReference>
<dbReference type="Proteomes" id="UP000198412">
    <property type="component" value="Unassembled WGS sequence"/>
</dbReference>
<dbReference type="InterPro" id="IPR044068">
    <property type="entry name" value="CB"/>
</dbReference>
<dbReference type="Gene3D" id="1.10.443.10">
    <property type="entry name" value="Intergrase catalytic core"/>
    <property type="match status" value="1"/>
</dbReference>
<dbReference type="EMBL" id="FZNX01000005">
    <property type="protein sequence ID" value="SNR75532.1"/>
    <property type="molecule type" value="Genomic_DNA"/>
</dbReference>
<reference evidence="9" key="1">
    <citation type="submission" date="2017-06" db="EMBL/GenBank/DDBJ databases">
        <authorList>
            <person name="Varghese N."/>
            <person name="Submissions S."/>
        </authorList>
    </citation>
    <scope>NUCLEOTIDE SEQUENCE [LARGE SCALE GENOMIC DNA]</scope>
    <source>
        <strain evidence="9">DSM 27993</strain>
    </source>
</reference>
<dbReference type="Pfam" id="PF13102">
    <property type="entry name" value="Phage_int_SAM_5"/>
    <property type="match status" value="1"/>
</dbReference>
<keyword evidence="4" id="KW-0233">DNA recombination</keyword>
<dbReference type="GO" id="GO:0006310">
    <property type="term" value="P:DNA recombination"/>
    <property type="evidence" value="ECO:0007669"/>
    <property type="project" value="UniProtKB-KW"/>
</dbReference>
<dbReference type="PROSITE" id="PS51900">
    <property type="entry name" value="CB"/>
    <property type="match status" value="1"/>
</dbReference>
<dbReference type="PANTHER" id="PTHR30349">
    <property type="entry name" value="PHAGE INTEGRASE-RELATED"/>
    <property type="match status" value="1"/>
</dbReference>
<dbReference type="PANTHER" id="PTHR30349:SF64">
    <property type="entry name" value="PROPHAGE INTEGRASE INTD-RELATED"/>
    <property type="match status" value="1"/>
</dbReference>
<dbReference type="InterPro" id="IPR035386">
    <property type="entry name" value="Arm-DNA-bind_5"/>
</dbReference>
<feature type="domain" description="Tyr recombinase" evidence="6">
    <location>
        <begin position="216"/>
        <end position="405"/>
    </location>
</feature>
<dbReference type="InterPro" id="IPR025269">
    <property type="entry name" value="SAM-like_dom"/>
</dbReference>
<evidence type="ECO:0000256" key="2">
    <source>
        <dbReference type="ARBA" id="ARBA00022908"/>
    </source>
</evidence>
<name>A0A238YX46_9FLAO</name>
<protein>
    <submittedName>
        <fullName evidence="8">Site-specific recombinase XerD</fullName>
    </submittedName>
</protein>
<dbReference type="RefSeq" id="WP_089379156.1">
    <property type="nucleotide sequence ID" value="NZ_FZNX01000005.1"/>
</dbReference>
<dbReference type="PROSITE" id="PS51898">
    <property type="entry name" value="TYR_RECOMBINASE"/>
    <property type="match status" value="1"/>
</dbReference>
<dbReference type="InterPro" id="IPR050090">
    <property type="entry name" value="Tyrosine_recombinase_XerCD"/>
</dbReference>
<dbReference type="CDD" id="cd01185">
    <property type="entry name" value="INTN1_C_like"/>
    <property type="match status" value="1"/>
</dbReference>
<evidence type="ECO:0000313" key="8">
    <source>
        <dbReference type="EMBL" id="SNR75532.1"/>
    </source>
</evidence>